<feature type="compositionally biased region" description="Polar residues" evidence="1">
    <location>
        <begin position="1"/>
        <end position="18"/>
    </location>
</feature>
<dbReference type="Proteomes" id="UP000800035">
    <property type="component" value="Unassembled WGS sequence"/>
</dbReference>
<evidence type="ECO:0000256" key="1">
    <source>
        <dbReference type="SAM" id="MobiDB-lite"/>
    </source>
</evidence>
<feature type="region of interest" description="Disordered" evidence="1">
    <location>
        <begin position="1"/>
        <end position="30"/>
    </location>
</feature>
<accession>A0A6A5TWW2</accession>
<proteinExistence type="predicted"/>
<gene>
    <name evidence="2" type="ORF">CC80DRAFT_548432</name>
</gene>
<protein>
    <submittedName>
        <fullName evidence="2">Uncharacterized protein</fullName>
    </submittedName>
</protein>
<feature type="compositionally biased region" description="Basic and acidic residues" evidence="1">
    <location>
        <begin position="295"/>
        <end position="305"/>
    </location>
</feature>
<feature type="region of interest" description="Disordered" evidence="1">
    <location>
        <begin position="96"/>
        <end position="162"/>
    </location>
</feature>
<feature type="region of interest" description="Disordered" evidence="1">
    <location>
        <begin position="176"/>
        <end position="225"/>
    </location>
</feature>
<keyword evidence="3" id="KW-1185">Reference proteome</keyword>
<feature type="compositionally biased region" description="Basic and acidic residues" evidence="1">
    <location>
        <begin position="113"/>
        <end position="162"/>
    </location>
</feature>
<organism evidence="2 3">
    <name type="scientific">Byssothecium circinans</name>
    <dbReference type="NCBI Taxonomy" id="147558"/>
    <lineage>
        <taxon>Eukaryota</taxon>
        <taxon>Fungi</taxon>
        <taxon>Dikarya</taxon>
        <taxon>Ascomycota</taxon>
        <taxon>Pezizomycotina</taxon>
        <taxon>Dothideomycetes</taxon>
        <taxon>Pleosporomycetidae</taxon>
        <taxon>Pleosporales</taxon>
        <taxon>Massarineae</taxon>
        <taxon>Massarinaceae</taxon>
        <taxon>Byssothecium</taxon>
    </lineage>
</organism>
<sequence length="329" mass="35633">MSTPQGNGQDGNQREPQQSSGSLRLTTRLSQETLAGNVDAVNARAVEANASVSYTHGGYGSQAQGTSGTFTMTPMVLSLPSRTGQQLSTIQQALPPFNTATTGTMPAGGQDAAPRDSGRRDGRDRTISLNRRDYYRPRQYTDPDPRSRHGTHDEQAEEGRRLREYDGDYSFASIPPFGGPLLITPPSPSQPLQSAARGPHQDPRRRNRGYSISHSDGTAQPIGVARPQNAFQFEEAMRYWTENPDLSLFREQVNSMPFSTSQKEDILKAIKDSEAEARRLARKKGPLGLGLGKEVQPKKDDDKDGAGAGEGASTSGDGYGWTLADANLP</sequence>
<feature type="compositionally biased region" description="Low complexity" evidence="1">
    <location>
        <begin position="19"/>
        <end position="30"/>
    </location>
</feature>
<dbReference type="AlphaFoldDB" id="A0A6A5TWW2"/>
<name>A0A6A5TWW2_9PLEO</name>
<feature type="region of interest" description="Disordered" evidence="1">
    <location>
        <begin position="281"/>
        <end position="329"/>
    </location>
</feature>
<dbReference type="EMBL" id="ML976992">
    <property type="protein sequence ID" value="KAF1956132.1"/>
    <property type="molecule type" value="Genomic_DNA"/>
</dbReference>
<reference evidence="2" key="1">
    <citation type="journal article" date="2020" name="Stud. Mycol.">
        <title>101 Dothideomycetes genomes: a test case for predicting lifestyles and emergence of pathogens.</title>
        <authorList>
            <person name="Haridas S."/>
            <person name="Albert R."/>
            <person name="Binder M."/>
            <person name="Bloem J."/>
            <person name="Labutti K."/>
            <person name="Salamov A."/>
            <person name="Andreopoulos B."/>
            <person name="Baker S."/>
            <person name="Barry K."/>
            <person name="Bills G."/>
            <person name="Bluhm B."/>
            <person name="Cannon C."/>
            <person name="Castanera R."/>
            <person name="Culley D."/>
            <person name="Daum C."/>
            <person name="Ezra D."/>
            <person name="Gonzalez J."/>
            <person name="Henrissat B."/>
            <person name="Kuo A."/>
            <person name="Liang C."/>
            <person name="Lipzen A."/>
            <person name="Lutzoni F."/>
            <person name="Magnuson J."/>
            <person name="Mondo S."/>
            <person name="Nolan M."/>
            <person name="Ohm R."/>
            <person name="Pangilinan J."/>
            <person name="Park H.-J."/>
            <person name="Ramirez L."/>
            <person name="Alfaro M."/>
            <person name="Sun H."/>
            <person name="Tritt A."/>
            <person name="Yoshinaga Y."/>
            <person name="Zwiers L.-H."/>
            <person name="Turgeon B."/>
            <person name="Goodwin S."/>
            <person name="Spatafora J."/>
            <person name="Crous P."/>
            <person name="Grigoriev I."/>
        </authorList>
    </citation>
    <scope>NUCLEOTIDE SEQUENCE</scope>
    <source>
        <strain evidence="2">CBS 675.92</strain>
    </source>
</reference>
<evidence type="ECO:0000313" key="2">
    <source>
        <dbReference type="EMBL" id="KAF1956132.1"/>
    </source>
</evidence>
<evidence type="ECO:0000313" key="3">
    <source>
        <dbReference type="Proteomes" id="UP000800035"/>
    </source>
</evidence>